<accession>A0A3F3QD62</accession>
<name>A0A3F3QD62_9EURO</name>
<gene>
    <name evidence="1" type="ORF">BDQ94DRAFT_137584</name>
</gene>
<evidence type="ECO:0000313" key="1">
    <source>
        <dbReference type="EMBL" id="RDH37158.1"/>
    </source>
</evidence>
<dbReference type="GeneID" id="38133437"/>
<dbReference type="EMBL" id="KZ852036">
    <property type="protein sequence ID" value="RDH37158.1"/>
    <property type="molecule type" value="Genomic_DNA"/>
</dbReference>
<proteinExistence type="predicted"/>
<dbReference type="AlphaFoldDB" id="A0A3F3QD62"/>
<protein>
    <submittedName>
        <fullName evidence="1">Uncharacterized protein</fullName>
    </submittedName>
</protein>
<dbReference type="Proteomes" id="UP000253729">
    <property type="component" value="Unassembled WGS sequence"/>
</dbReference>
<evidence type="ECO:0000313" key="2">
    <source>
        <dbReference type="Proteomes" id="UP000253729"/>
    </source>
</evidence>
<keyword evidence="2" id="KW-1185">Reference proteome</keyword>
<sequence length="168" mass="18598">MHSDADVQFPQARTFCLEIVDSFCPFFRQTEAPLWAKHHFISSRRLRMLCQSRSKRSNLPSCTHLYTSGSSVRRISGPADPSGLTRIPTCPLPNRACPRFWANQYADALSSAQTSSPMRCSCGLETMLSRQAWNERPGQTAKSNGLMAPCPIVANAEWPVRLSPSGPG</sequence>
<dbReference type="RefSeq" id="XP_026630180.1">
    <property type="nucleotide sequence ID" value="XM_026765081.1"/>
</dbReference>
<organism evidence="1 2">
    <name type="scientific">Aspergillus welwitschiae</name>
    <dbReference type="NCBI Taxonomy" id="1341132"/>
    <lineage>
        <taxon>Eukaryota</taxon>
        <taxon>Fungi</taxon>
        <taxon>Dikarya</taxon>
        <taxon>Ascomycota</taxon>
        <taxon>Pezizomycotina</taxon>
        <taxon>Eurotiomycetes</taxon>
        <taxon>Eurotiomycetidae</taxon>
        <taxon>Eurotiales</taxon>
        <taxon>Aspergillaceae</taxon>
        <taxon>Aspergillus</taxon>
        <taxon>Aspergillus subgen. Circumdati</taxon>
    </lineage>
</organism>
<reference evidence="1 2" key="1">
    <citation type="submission" date="2018-07" db="EMBL/GenBank/DDBJ databases">
        <title>The genomes of Aspergillus section Nigri reveals drivers in fungal speciation.</title>
        <authorList>
            <consortium name="DOE Joint Genome Institute"/>
            <person name="Vesth T.C."/>
            <person name="Nybo J."/>
            <person name="Theobald S."/>
            <person name="Brandl J."/>
            <person name="Frisvad J.C."/>
            <person name="Nielsen K.F."/>
            <person name="Lyhne E.K."/>
            <person name="Kogle M.E."/>
            <person name="Kuo A."/>
            <person name="Riley R."/>
            <person name="Clum A."/>
            <person name="Nolan M."/>
            <person name="Lipzen A."/>
            <person name="Salamov A."/>
            <person name="Henrissat B."/>
            <person name="Wiebenga A."/>
            <person name="De vries R.P."/>
            <person name="Grigoriev I.V."/>
            <person name="Mortensen U.H."/>
            <person name="Andersen M.R."/>
            <person name="Baker S.E."/>
        </authorList>
    </citation>
    <scope>NUCLEOTIDE SEQUENCE [LARGE SCALE GENOMIC DNA]</scope>
    <source>
        <strain evidence="1 2">CBS 139.54b</strain>
    </source>
</reference>